<reference evidence="2 3" key="1">
    <citation type="submission" date="2015-09" db="EMBL/GenBank/DDBJ databases">
        <title>Sorangium comparison.</title>
        <authorList>
            <person name="Zaburannyi N."/>
            <person name="Bunk B."/>
            <person name="Overmann J."/>
            <person name="Mueller R."/>
        </authorList>
    </citation>
    <scope>NUCLEOTIDE SEQUENCE [LARGE SCALE GENOMIC DNA]</scope>
    <source>
        <strain evidence="2 3">So ce836</strain>
    </source>
</reference>
<dbReference type="EMBL" id="CP012672">
    <property type="protein sequence ID" value="AUX36090.1"/>
    <property type="molecule type" value="Genomic_DNA"/>
</dbReference>
<protein>
    <submittedName>
        <fullName evidence="2">Uncharacterized protein</fullName>
    </submittedName>
</protein>
<dbReference type="AlphaFoldDB" id="A0A4P2QZN4"/>
<proteinExistence type="predicted"/>
<evidence type="ECO:0000313" key="2">
    <source>
        <dbReference type="EMBL" id="AUX36090.1"/>
    </source>
</evidence>
<sequence>MIRQGHERIPVVAVPADDLARRAVPVAQRRVRVEISALEHLHVERLLEPQAPRRPARGIRGVGGGPGELPPGGEREEGRRADDQESIPASAHPHSDDGEYTGRLGRDHSGAAQSHLRAPLTRAPARPSSVRSFLLESSRQGRASAGWRYVGATHEVLTREGEPPPSDPGPRRPHRPRPLPPRRRGPALTAPPPLSGRRPSRSSPCGGSTRAARRRSPASGTRRADSRNTSRARACCTASSRGGSSSRRCPRSR</sequence>
<evidence type="ECO:0000313" key="3">
    <source>
        <dbReference type="Proteomes" id="UP000295497"/>
    </source>
</evidence>
<feature type="compositionally biased region" description="Basic residues" evidence="1">
    <location>
        <begin position="171"/>
        <end position="185"/>
    </location>
</feature>
<feature type="region of interest" description="Disordered" evidence="1">
    <location>
        <begin position="52"/>
        <end position="253"/>
    </location>
</feature>
<feature type="compositionally biased region" description="Basic and acidic residues" evidence="1">
    <location>
        <begin position="73"/>
        <end position="83"/>
    </location>
</feature>
<feature type="compositionally biased region" description="Low complexity" evidence="1">
    <location>
        <begin position="195"/>
        <end position="210"/>
    </location>
</feature>
<feature type="compositionally biased region" description="Polar residues" evidence="1">
    <location>
        <begin position="129"/>
        <end position="141"/>
    </location>
</feature>
<gene>
    <name evidence="2" type="ORF">SOCE836_082960</name>
</gene>
<evidence type="ECO:0000256" key="1">
    <source>
        <dbReference type="SAM" id="MobiDB-lite"/>
    </source>
</evidence>
<organism evidence="2 3">
    <name type="scientific">Sorangium cellulosum</name>
    <name type="common">Polyangium cellulosum</name>
    <dbReference type="NCBI Taxonomy" id="56"/>
    <lineage>
        <taxon>Bacteria</taxon>
        <taxon>Pseudomonadati</taxon>
        <taxon>Myxococcota</taxon>
        <taxon>Polyangia</taxon>
        <taxon>Polyangiales</taxon>
        <taxon>Polyangiaceae</taxon>
        <taxon>Sorangium</taxon>
    </lineage>
</organism>
<accession>A0A4P2QZN4</accession>
<dbReference type="Proteomes" id="UP000295497">
    <property type="component" value="Chromosome"/>
</dbReference>
<name>A0A4P2QZN4_SORCE</name>